<dbReference type="Pfam" id="PF14322">
    <property type="entry name" value="SusD-like_3"/>
    <property type="match status" value="1"/>
</dbReference>
<dbReference type="InterPro" id="IPR033985">
    <property type="entry name" value="SusD-like_N"/>
</dbReference>
<dbReference type="PROSITE" id="PS51257">
    <property type="entry name" value="PROKAR_LIPOPROTEIN"/>
    <property type="match status" value="1"/>
</dbReference>
<feature type="domain" description="SusD-like N-terminal" evidence="7">
    <location>
        <begin position="115"/>
        <end position="232"/>
    </location>
</feature>
<dbReference type="EMBL" id="LSFM01000022">
    <property type="protein sequence ID" value="OBY64233.1"/>
    <property type="molecule type" value="Genomic_DNA"/>
</dbReference>
<comment type="subcellular location">
    <subcellularLocation>
        <location evidence="1">Cell outer membrane</location>
    </subcellularLocation>
</comment>
<evidence type="ECO:0000259" key="6">
    <source>
        <dbReference type="Pfam" id="PF07980"/>
    </source>
</evidence>
<keyword evidence="4" id="KW-0472">Membrane</keyword>
<comment type="caution">
    <text evidence="8">The sequence shown here is derived from an EMBL/GenBank/DDBJ whole genome shotgun (WGS) entry which is preliminary data.</text>
</comment>
<dbReference type="InterPro" id="IPR011990">
    <property type="entry name" value="TPR-like_helical_dom_sf"/>
</dbReference>
<evidence type="ECO:0000256" key="3">
    <source>
        <dbReference type="ARBA" id="ARBA00022729"/>
    </source>
</evidence>
<keyword evidence="9" id="KW-1185">Reference proteome</keyword>
<feature type="domain" description="RagB/SusD" evidence="6">
    <location>
        <begin position="354"/>
        <end position="639"/>
    </location>
</feature>
<evidence type="ECO:0008006" key="10">
    <source>
        <dbReference type="Google" id="ProtNLM"/>
    </source>
</evidence>
<dbReference type="RefSeq" id="WP_065318983.1">
    <property type="nucleotide sequence ID" value="NZ_CP017477.1"/>
</dbReference>
<sequence>MKIKNKIILVFFFSIFTFSSCEKYLDIVPDGTQELRLLFNRKETAYNSLANCYSYLPQNDGAYASYVLLSDELAVPVPKEPNAIRVMKGQQTVSNPLMGYWSGFGAIGRGQGSLWEGIRSCNILIENIDLVVDMNQSEKNQWKAEVSFLKAYYHFLLLSNYGPIPIIDTNLPIDASDEEVRLDRETVDECFSYIVSTIDDAVANLPERVIGNNDLGRIDKVIAKAIKARVLLYSASPLFNGNSEFYSNFINKDGVHFFNQNFDESKWQFAAEAAKEAIDAAITQGVSMYYYTDTPPTFDANNFQFKFIRDQYNNRFAITEPWNSELVWGNSSPVTNGQFWQIQSPALMKDPNSSSVEAAWQWLSPTLRMAETYYTKNGLPIDEDKNFDYSNRYDIATIAFNQRFYAQFANRTAKLNLDREPRFYASLGFDRGINRTWGSIWNLKMRSGETHGRVANTNDFLETGYALKKLVHQDTEGDAYNKAISYPWPMIRLSELYLNYAEALNEANGPSAEAYESLNMIRQRAGIPTVQDAWSNTDNAITVNKHLSKEGLREIIQQERSIEMAFEAHRYYDVRRWKLATQYFTTPIKGWSVNEESEANYYQIREIGQRSFNSPRDYFQPISFTELSRNPNLIQNPGW</sequence>
<name>A0A1B8TX53_9FLAO</name>
<organism evidence="8 9">
    <name type="scientific">Polaribacter vadi</name>
    <dbReference type="NCBI Taxonomy" id="1774273"/>
    <lineage>
        <taxon>Bacteria</taxon>
        <taxon>Pseudomonadati</taxon>
        <taxon>Bacteroidota</taxon>
        <taxon>Flavobacteriia</taxon>
        <taxon>Flavobacteriales</taxon>
        <taxon>Flavobacteriaceae</taxon>
    </lineage>
</organism>
<keyword evidence="3" id="KW-0732">Signal</keyword>
<protein>
    <recommendedName>
        <fullName evidence="10">Carbohydrate-binding protein SusD</fullName>
    </recommendedName>
</protein>
<dbReference type="GO" id="GO:0009279">
    <property type="term" value="C:cell outer membrane"/>
    <property type="evidence" value="ECO:0007669"/>
    <property type="project" value="UniProtKB-SubCell"/>
</dbReference>
<dbReference type="Gene3D" id="1.25.40.390">
    <property type="match status" value="1"/>
</dbReference>
<evidence type="ECO:0000256" key="1">
    <source>
        <dbReference type="ARBA" id="ARBA00004442"/>
    </source>
</evidence>
<dbReference type="OrthoDB" id="5694214at2"/>
<evidence type="ECO:0000256" key="4">
    <source>
        <dbReference type="ARBA" id="ARBA00023136"/>
    </source>
</evidence>
<proteinExistence type="inferred from homology"/>
<dbReference type="KEGG" id="pob:LPB03_04975"/>
<dbReference type="STRING" id="1774273.LPB03_04975"/>
<evidence type="ECO:0000256" key="2">
    <source>
        <dbReference type="ARBA" id="ARBA00006275"/>
    </source>
</evidence>
<evidence type="ECO:0000313" key="9">
    <source>
        <dbReference type="Proteomes" id="UP000092584"/>
    </source>
</evidence>
<gene>
    <name evidence="8" type="ORF">LPB3_07520</name>
</gene>
<evidence type="ECO:0000256" key="5">
    <source>
        <dbReference type="ARBA" id="ARBA00023237"/>
    </source>
</evidence>
<dbReference type="SUPFAM" id="SSF48452">
    <property type="entry name" value="TPR-like"/>
    <property type="match status" value="1"/>
</dbReference>
<evidence type="ECO:0000259" key="7">
    <source>
        <dbReference type="Pfam" id="PF14322"/>
    </source>
</evidence>
<keyword evidence="5" id="KW-0998">Cell outer membrane</keyword>
<dbReference type="Proteomes" id="UP000092584">
    <property type="component" value="Unassembled WGS sequence"/>
</dbReference>
<evidence type="ECO:0000313" key="8">
    <source>
        <dbReference type="EMBL" id="OBY64233.1"/>
    </source>
</evidence>
<accession>A0A1B8TX53</accession>
<dbReference type="AlphaFoldDB" id="A0A1B8TX53"/>
<dbReference type="Pfam" id="PF07980">
    <property type="entry name" value="SusD_RagB"/>
    <property type="match status" value="1"/>
</dbReference>
<comment type="similarity">
    <text evidence="2">Belongs to the SusD family.</text>
</comment>
<reference evidence="9" key="1">
    <citation type="submission" date="2016-02" db="EMBL/GenBank/DDBJ databases">
        <authorList>
            <person name="Shin S.-K."/>
            <person name="Yi H."/>
            <person name="Kim E."/>
        </authorList>
    </citation>
    <scope>NUCLEOTIDE SEQUENCE [LARGE SCALE GENOMIC DNA]</scope>
    <source>
        <strain evidence="9">LPB0003</strain>
    </source>
</reference>
<dbReference type="InterPro" id="IPR012944">
    <property type="entry name" value="SusD_RagB_dom"/>
</dbReference>